<evidence type="ECO:0000256" key="2">
    <source>
        <dbReference type="ARBA" id="ARBA00009409"/>
    </source>
</evidence>
<dbReference type="SUPFAM" id="SSF57716">
    <property type="entry name" value="Glucocorticoid receptor-like (DNA-binding domain)"/>
    <property type="match status" value="1"/>
</dbReference>
<organism evidence="17 18">
    <name type="scientific">Tomitella cavernea</name>
    <dbReference type="NCBI Taxonomy" id="1387982"/>
    <lineage>
        <taxon>Bacteria</taxon>
        <taxon>Bacillati</taxon>
        <taxon>Actinomycetota</taxon>
        <taxon>Actinomycetes</taxon>
        <taxon>Mycobacteriales</taxon>
        <taxon>Tomitella</taxon>
    </lineage>
</organism>
<evidence type="ECO:0000259" key="15">
    <source>
        <dbReference type="PROSITE" id="PS51066"/>
    </source>
</evidence>
<comment type="caution">
    <text evidence="17">The sequence shown here is derived from an EMBL/GenBank/DDBJ whole genome shotgun (WGS) entry which is preliminary data.</text>
</comment>
<dbReference type="InterPro" id="IPR035937">
    <property type="entry name" value="FPG_N"/>
</dbReference>
<dbReference type="InterPro" id="IPR015887">
    <property type="entry name" value="DNA_glyclase_Znf_dom_DNA_BS"/>
</dbReference>
<proteinExistence type="inferred from homology"/>
<evidence type="ECO:0000256" key="14">
    <source>
        <dbReference type="PROSITE-ProRule" id="PRU00391"/>
    </source>
</evidence>
<evidence type="ECO:0000256" key="4">
    <source>
        <dbReference type="ARBA" id="ARBA00022763"/>
    </source>
</evidence>
<dbReference type="SMART" id="SM00898">
    <property type="entry name" value="Fapy_DNA_glyco"/>
    <property type="match status" value="1"/>
</dbReference>
<evidence type="ECO:0000256" key="6">
    <source>
        <dbReference type="ARBA" id="ARBA00022801"/>
    </source>
</evidence>
<dbReference type="InterPro" id="IPR015886">
    <property type="entry name" value="H2TH_FPG"/>
</dbReference>
<dbReference type="PROSITE" id="PS01242">
    <property type="entry name" value="ZF_FPG_1"/>
    <property type="match status" value="1"/>
</dbReference>
<feature type="domain" description="FPG-type" evidence="15">
    <location>
        <begin position="241"/>
        <end position="275"/>
    </location>
</feature>
<dbReference type="Pfam" id="PF06831">
    <property type="entry name" value="H2TH"/>
    <property type="match status" value="1"/>
</dbReference>
<dbReference type="InterPro" id="IPR010979">
    <property type="entry name" value="Ribosomal_uS13-like_H2TH"/>
</dbReference>
<dbReference type="SMART" id="SM01232">
    <property type="entry name" value="H2TH"/>
    <property type="match status" value="1"/>
</dbReference>
<dbReference type="PANTHER" id="PTHR22993:SF9">
    <property type="entry name" value="FORMAMIDOPYRIMIDINE-DNA GLYCOSYLASE"/>
    <property type="match status" value="1"/>
</dbReference>
<keyword evidence="12" id="KW-0326">Glycosidase</keyword>
<comment type="similarity">
    <text evidence="2">Belongs to the FPG family.</text>
</comment>
<evidence type="ECO:0000256" key="1">
    <source>
        <dbReference type="ARBA" id="ARBA00001668"/>
    </source>
</evidence>
<dbReference type="PROSITE" id="PS51066">
    <property type="entry name" value="ZF_FPG_2"/>
    <property type="match status" value="1"/>
</dbReference>
<comment type="catalytic activity">
    <reaction evidence="1">
        <text>Hydrolysis of DNA containing ring-opened 7-methylguanine residues, releasing 2,6-diamino-4-hydroxy-5-(N-methyl)formamidopyrimidine.</text>
        <dbReference type="EC" id="3.2.2.23"/>
    </reaction>
</comment>
<gene>
    <name evidence="17" type="ORF">GCM10023353_13960</name>
</gene>
<keyword evidence="18" id="KW-1185">Reference proteome</keyword>
<keyword evidence="6" id="KW-0378">Hydrolase</keyword>
<sequence length="290" mass="30814">MPELPEIEALAHFLRAHAAGRTVERVDVAALSVVKTFDPPISALQGRVLNRVGRAGKCLMLDCEGLYLVLHFARAGWLKWSDALPTTPARPGRGPLALRVHLGGDGDGAAGGFDITETGTRKSLAAWVVADPLDVPMVAGLGPDAATVGRDEFAELLAAAGARRLRTVLTDQREIAGIGGAYADEILHRAGLSPFAPAENLDGRTLDTLHSAMRDILGEAVRELAEADVARLKAYKRAAAAVHGRAGERCPVCGDIICEVSYEARSLQYCPTCQTGGKVLADRRLSRLLK</sequence>
<evidence type="ECO:0000256" key="13">
    <source>
        <dbReference type="ARBA" id="ARBA00044632"/>
    </source>
</evidence>
<evidence type="ECO:0000256" key="8">
    <source>
        <dbReference type="ARBA" id="ARBA00023125"/>
    </source>
</evidence>
<keyword evidence="9" id="KW-0234">DNA repair</keyword>
<feature type="domain" description="Formamidopyrimidine-DNA glycosylase catalytic" evidence="16">
    <location>
        <begin position="2"/>
        <end position="124"/>
    </location>
</feature>
<keyword evidence="10" id="KW-0456">Lyase</keyword>
<name>A0ABP9CKI8_9ACTN</name>
<keyword evidence="8" id="KW-0238">DNA-binding</keyword>
<dbReference type="InterPro" id="IPR000214">
    <property type="entry name" value="Znf_DNA_glyclase/AP_lyase"/>
</dbReference>
<dbReference type="SUPFAM" id="SSF46946">
    <property type="entry name" value="S13-like H2TH domain"/>
    <property type="match status" value="1"/>
</dbReference>
<dbReference type="PANTHER" id="PTHR22993">
    <property type="entry name" value="FORMAMIDOPYRIMIDINE-DNA GLYCOSYLASE"/>
    <property type="match status" value="1"/>
</dbReference>
<dbReference type="RefSeq" id="WP_200174191.1">
    <property type="nucleotide sequence ID" value="NZ_BAABKQ010000001.1"/>
</dbReference>
<dbReference type="EMBL" id="BAABKQ010000001">
    <property type="protein sequence ID" value="GAA4810764.1"/>
    <property type="molecule type" value="Genomic_DNA"/>
</dbReference>
<keyword evidence="11" id="KW-0511">Multifunctional enzyme</keyword>
<evidence type="ECO:0000256" key="5">
    <source>
        <dbReference type="ARBA" id="ARBA00022771"/>
    </source>
</evidence>
<comment type="catalytic activity">
    <reaction evidence="13">
        <text>2'-deoxyribonucleotide-(2'-deoxyribose 5'-phosphate)-2'-deoxyribonucleotide-DNA = a 3'-end 2'-deoxyribonucleotide-(2,3-dehydro-2,3-deoxyribose 5'-phosphate)-DNA + a 5'-end 5'-phospho-2'-deoxyribonucleoside-DNA + H(+)</text>
        <dbReference type="Rhea" id="RHEA:66592"/>
        <dbReference type="Rhea" id="RHEA-COMP:13180"/>
        <dbReference type="Rhea" id="RHEA-COMP:16897"/>
        <dbReference type="Rhea" id="RHEA-COMP:17067"/>
        <dbReference type="ChEBI" id="CHEBI:15378"/>
        <dbReference type="ChEBI" id="CHEBI:136412"/>
        <dbReference type="ChEBI" id="CHEBI:157695"/>
        <dbReference type="ChEBI" id="CHEBI:167181"/>
        <dbReference type="EC" id="4.2.99.18"/>
    </reaction>
</comment>
<dbReference type="Pfam" id="PF01149">
    <property type="entry name" value="Fapy_DNA_glyco"/>
    <property type="match status" value="1"/>
</dbReference>
<protein>
    <submittedName>
        <fullName evidence="17">Fpg/Nei family DNA glycosylase</fullName>
    </submittedName>
</protein>
<evidence type="ECO:0000313" key="17">
    <source>
        <dbReference type="EMBL" id="GAA4810764.1"/>
    </source>
</evidence>
<dbReference type="InterPro" id="IPR012319">
    <property type="entry name" value="FPG_cat"/>
</dbReference>
<keyword evidence="4" id="KW-0227">DNA damage</keyword>
<evidence type="ECO:0000256" key="10">
    <source>
        <dbReference type="ARBA" id="ARBA00023239"/>
    </source>
</evidence>
<evidence type="ECO:0000313" key="18">
    <source>
        <dbReference type="Proteomes" id="UP001500839"/>
    </source>
</evidence>
<evidence type="ECO:0000256" key="12">
    <source>
        <dbReference type="ARBA" id="ARBA00023295"/>
    </source>
</evidence>
<keyword evidence="5 14" id="KW-0863">Zinc-finger</keyword>
<evidence type="ECO:0000256" key="3">
    <source>
        <dbReference type="ARBA" id="ARBA00022723"/>
    </source>
</evidence>
<evidence type="ECO:0000256" key="11">
    <source>
        <dbReference type="ARBA" id="ARBA00023268"/>
    </source>
</evidence>
<evidence type="ECO:0000256" key="9">
    <source>
        <dbReference type="ARBA" id="ARBA00023204"/>
    </source>
</evidence>
<dbReference type="Gene3D" id="3.20.190.10">
    <property type="entry name" value="MutM-like, N-terminal"/>
    <property type="match status" value="1"/>
</dbReference>
<dbReference type="Gene3D" id="1.10.8.50">
    <property type="match status" value="1"/>
</dbReference>
<dbReference type="Proteomes" id="UP001500839">
    <property type="component" value="Unassembled WGS sequence"/>
</dbReference>
<evidence type="ECO:0000256" key="7">
    <source>
        <dbReference type="ARBA" id="ARBA00022833"/>
    </source>
</evidence>
<evidence type="ECO:0000259" key="16">
    <source>
        <dbReference type="PROSITE" id="PS51068"/>
    </source>
</evidence>
<keyword evidence="3" id="KW-0479">Metal-binding</keyword>
<reference evidence="18" key="1">
    <citation type="journal article" date="2019" name="Int. J. Syst. Evol. Microbiol.">
        <title>The Global Catalogue of Microorganisms (GCM) 10K type strain sequencing project: providing services to taxonomists for standard genome sequencing and annotation.</title>
        <authorList>
            <consortium name="The Broad Institute Genomics Platform"/>
            <consortium name="The Broad Institute Genome Sequencing Center for Infectious Disease"/>
            <person name="Wu L."/>
            <person name="Ma J."/>
        </authorList>
    </citation>
    <scope>NUCLEOTIDE SEQUENCE [LARGE SCALE GENOMIC DNA]</scope>
    <source>
        <strain evidence="18">JCM 18542</strain>
    </source>
</reference>
<dbReference type="SUPFAM" id="SSF81624">
    <property type="entry name" value="N-terminal domain of MutM-like DNA repair proteins"/>
    <property type="match status" value="1"/>
</dbReference>
<accession>A0ABP9CKI8</accession>
<keyword evidence="7" id="KW-0862">Zinc</keyword>
<dbReference type="PROSITE" id="PS51068">
    <property type="entry name" value="FPG_CAT"/>
    <property type="match status" value="1"/>
</dbReference>